<sequence>MYHSPVRGNTMRHGAADPGYNAAQTYETLSMTKETEFYDELRDTTAYSDIIPTSQVHTVI</sequence>
<protein>
    <submittedName>
        <fullName evidence="1">Uncharacterized protein</fullName>
    </submittedName>
</protein>
<dbReference type="EMBL" id="CP111016">
    <property type="protein sequence ID" value="WAR06560.1"/>
    <property type="molecule type" value="Genomic_DNA"/>
</dbReference>
<name>A0ABY7E957_MYAAR</name>
<reference evidence="1" key="1">
    <citation type="submission" date="2022-11" db="EMBL/GenBank/DDBJ databases">
        <title>Centuries of genome instability and evolution in soft-shell clam transmissible cancer (bioRxiv).</title>
        <authorList>
            <person name="Hart S.F.M."/>
            <person name="Yonemitsu M.A."/>
            <person name="Giersch R.M."/>
            <person name="Beal B.F."/>
            <person name="Arriagada G."/>
            <person name="Davis B.W."/>
            <person name="Ostrander E.A."/>
            <person name="Goff S.P."/>
            <person name="Metzger M.J."/>
        </authorList>
    </citation>
    <scope>NUCLEOTIDE SEQUENCE</scope>
    <source>
        <strain evidence="1">MELC-2E11</strain>
        <tissue evidence="1">Siphon/mantle</tissue>
    </source>
</reference>
<accession>A0ABY7E957</accession>
<organism evidence="1 2">
    <name type="scientific">Mya arenaria</name>
    <name type="common">Soft-shell clam</name>
    <dbReference type="NCBI Taxonomy" id="6604"/>
    <lineage>
        <taxon>Eukaryota</taxon>
        <taxon>Metazoa</taxon>
        <taxon>Spiralia</taxon>
        <taxon>Lophotrochozoa</taxon>
        <taxon>Mollusca</taxon>
        <taxon>Bivalvia</taxon>
        <taxon>Autobranchia</taxon>
        <taxon>Heteroconchia</taxon>
        <taxon>Euheterodonta</taxon>
        <taxon>Imparidentia</taxon>
        <taxon>Neoheterodontei</taxon>
        <taxon>Myida</taxon>
        <taxon>Myoidea</taxon>
        <taxon>Myidae</taxon>
        <taxon>Mya</taxon>
    </lineage>
</organism>
<gene>
    <name evidence="1" type="ORF">MAR_021929</name>
</gene>
<evidence type="ECO:0000313" key="2">
    <source>
        <dbReference type="Proteomes" id="UP001164746"/>
    </source>
</evidence>
<proteinExistence type="predicted"/>
<evidence type="ECO:0000313" key="1">
    <source>
        <dbReference type="EMBL" id="WAR06560.1"/>
    </source>
</evidence>
<dbReference type="Proteomes" id="UP001164746">
    <property type="component" value="Chromosome 5"/>
</dbReference>
<keyword evidence="2" id="KW-1185">Reference proteome</keyword>